<evidence type="ECO:0000256" key="1">
    <source>
        <dbReference type="SAM" id="MobiDB-lite"/>
    </source>
</evidence>
<reference evidence="2 3" key="1">
    <citation type="submission" date="2019-04" db="EMBL/GenBank/DDBJ databases">
        <authorList>
            <person name="Van Vliet M D."/>
        </authorList>
    </citation>
    <scope>NUCLEOTIDE SEQUENCE [LARGE SCALE GENOMIC DNA]</scope>
    <source>
        <strain evidence="2 3">F1</strain>
    </source>
</reference>
<feature type="compositionally biased region" description="Basic and acidic residues" evidence="1">
    <location>
        <begin position="432"/>
        <end position="451"/>
    </location>
</feature>
<gene>
    <name evidence="2" type="primary">esiB_7</name>
    <name evidence="2" type="ORF">PDESU_05349</name>
</gene>
<dbReference type="Proteomes" id="UP000366872">
    <property type="component" value="Unassembled WGS sequence"/>
</dbReference>
<proteinExistence type="predicted"/>
<dbReference type="RefSeq" id="WP_136082283.1">
    <property type="nucleotide sequence ID" value="NZ_CAAHFG010000004.1"/>
</dbReference>
<evidence type="ECO:0000313" key="2">
    <source>
        <dbReference type="EMBL" id="VGO16757.1"/>
    </source>
</evidence>
<dbReference type="InterPro" id="IPR006597">
    <property type="entry name" value="Sel1-like"/>
</dbReference>
<dbReference type="InterPro" id="IPR052945">
    <property type="entry name" value="Mitotic_Regulator"/>
</dbReference>
<dbReference type="InterPro" id="IPR011990">
    <property type="entry name" value="TPR-like_helical_dom_sf"/>
</dbReference>
<organism evidence="2 3">
    <name type="scientific">Pontiella desulfatans</name>
    <dbReference type="NCBI Taxonomy" id="2750659"/>
    <lineage>
        <taxon>Bacteria</taxon>
        <taxon>Pseudomonadati</taxon>
        <taxon>Kiritimatiellota</taxon>
        <taxon>Kiritimatiellia</taxon>
        <taxon>Kiritimatiellales</taxon>
        <taxon>Pontiellaceae</taxon>
        <taxon>Pontiella</taxon>
    </lineage>
</organism>
<dbReference type="Pfam" id="PF08238">
    <property type="entry name" value="Sel1"/>
    <property type="match status" value="5"/>
</dbReference>
<keyword evidence="3" id="KW-1185">Reference proteome</keyword>
<dbReference type="SUPFAM" id="SSF81901">
    <property type="entry name" value="HCP-like"/>
    <property type="match status" value="3"/>
</dbReference>
<feature type="region of interest" description="Disordered" evidence="1">
    <location>
        <begin position="417"/>
        <end position="451"/>
    </location>
</feature>
<protein>
    <submittedName>
        <fullName evidence="2">Secretory immunoglobulin A-binding protein EsiB</fullName>
    </submittedName>
</protein>
<dbReference type="PANTHER" id="PTHR43628:SF1">
    <property type="entry name" value="CHITIN SYNTHASE REGULATORY FACTOR 2-RELATED"/>
    <property type="match status" value="1"/>
</dbReference>
<evidence type="ECO:0000313" key="3">
    <source>
        <dbReference type="Proteomes" id="UP000366872"/>
    </source>
</evidence>
<accession>A0A6C2UAP4</accession>
<dbReference type="Gene3D" id="1.25.40.10">
    <property type="entry name" value="Tetratricopeptide repeat domain"/>
    <property type="match status" value="3"/>
</dbReference>
<name>A0A6C2UAP4_PONDE</name>
<sequence length="620" mass="69057">MRIGSMCIMDAATTRCDDCHAKERETQRPGLPVFRASLWPLFRRMEFSLFNRRSNRSRYTTRRVGHPAYMLALLLATSIVHGDADALYRQGAAVFESDPAKACGLFVQAAEQGNVSAMVGAGHCFETGAGAAKDYAKAIAWYEKAVAQNSLKACEGLARIYASCEDPEFHDGELAVKYASAVARKNPRDADALAILAAAHARNLDFAQAVKFQSDAVRYCSLEQASGFKERIAQYKRGIPEPVAASEVWILSAADQGMPWGLYMQGRQCLEKQEEDQAVQWFERAVAAGSAEAALELGDCHWLGLGAGIDYIKAAECYATATDAGVELGEDRAERMAYFDKVWERLEHSDAEECFEEGRRNERWIDEIVSRVGNNMDKEKLKVIRAAGLKRSMYCYAIAMAKGHAPAKKEFERIQGELNKKSSTTTPSVAAKRAEPPKNPYAKEQRPSRGKAADLVDEAVQARNNGEQKAAFDLFMESYSIDPSANNGYAAYSLWHYYRKGLPGVPEDSAQAEQWQLRAADNGHPEALHSVLRTYTETDANPEAAMEYAAKLLVWPRQNYRFWDVLAQAYALNGNFPKAVEFQMRAIEALKTETERLQQRHSAQYATDLEHYQKSTLPPG</sequence>
<dbReference type="AlphaFoldDB" id="A0A6C2UAP4"/>
<dbReference type="PANTHER" id="PTHR43628">
    <property type="entry name" value="ACTIVATOR OF C KINASE PROTEIN 1-RELATED"/>
    <property type="match status" value="1"/>
</dbReference>
<dbReference type="SMART" id="SM00671">
    <property type="entry name" value="SEL1"/>
    <property type="match status" value="4"/>
</dbReference>
<dbReference type="EMBL" id="CAAHFG010000004">
    <property type="protein sequence ID" value="VGO16757.1"/>
    <property type="molecule type" value="Genomic_DNA"/>
</dbReference>